<proteinExistence type="predicted"/>
<protein>
    <submittedName>
        <fullName evidence="2">DNA-binding protein</fullName>
    </submittedName>
</protein>
<dbReference type="InterPro" id="IPR009061">
    <property type="entry name" value="DNA-bd_dom_put_sf"/>
</dbReference>
<dbReference type="RefSeq" id="WP_256614529.1">
    <property type="nucleotide sequence ID" value="NZ_JANIBK010000024.1"/>
</dbReference>
<reference evidence="2 3" key="1">
    <citation type="submission" date="2022-07" db="EMBL/GenBank/DDBJ databases">
        <title>Methylomonas rivi sp. nov., Methylomonas rosea sp. nov., Methylomonas aureus sp. nov. and Methylomonas subterranea sp. nov., four novel methanotrophs isolated from a freshwater creek and the deep terrestrial subsurface.</title>
        <authorList>
            <person name="Abin C."/>
            <person name="Sankaranarayanan K."/>
            <person name="Garner C."/>
            <person name="Sindelar R."/>
            <person name="Kotary K."/>
            <person name="Garner R."/>
            <person name="Barclay S."/>
            <person name="Lawson P."/>
            <person name="Krumholz L."/>
        </authorList>
    </citation>
    <scope>NUCLEOTIDE SEQUENCE [LARGE SCALE GENOMIC DNA]</scope>
    <source>
        <strain evidence="2 3">WSC-6</strain>
    </source>
</reference>
<dbReference type="EMBL" id="JANIBK010000024">
    <property type="protein sequence ID" value="MCQ8128157.1"/>
    <property type="molecule type" value="Genomic_DNA"/>
</dbReference>
<dbReference type="Gene3D" id="1.10.10.10">
    <property type="entry name" value="Winged helix-like DNA-binding domain superfamily/Winged helix DNA-binding domain"/>
    <property type="match status" value="1"/>
</dbReference>
<evidence type="ECO:0000259" key="1">
    <source>
        <dbReference type="Pfam" id="PF12728"/>
    </source>
</evidence>
<keyword evidence="3" id="KW-1185">Reference proteome</keyword>
<dbReference type="Pfam" id="PF12728">
    <property type="entry name" value="HTH_17"/>
    <property type="match status" value="1"/>
</dbReference>
<comment type="caution">
    <text evidence="2">The sequence shown here is derived from an EMBL/GenBank/DDBJ whole genome shotgun (WGS) entry which is preliminary data.</text>
</comment>
<accession>A0ABT1U2X9</accession>
<dbReference type="GO" id="GO:0003677">
    <property type="term" value="F:DNA binding"/>
    <property type="evidence" value="ECO:0007669"/>
    <property type="project" value="UniProtKB-KW"/>
</dbReference>
<name>A0ABT1U2X9_9GAMM</name>
<gene>
    <name evidence="2" type="ORF">NP596_06770</name>
</gene>
<feature type="domain" description="Helix-turn-helix" evidence="1">
    <location>
        <begin position="16"/>
        <end position="63"/>
    </location>
</feature>
<keyword evidence="2" id="KW-0238">DNA-binding</keyword>
<organism evidence="2 3">
    <name type="scientific">Methylomonas rivi</name>
    <dbReference type="NCBI Taxonomy" id="2952226"/>
    <lineage>
        <taxon>Bacteria</taxon>
        <taxon>Pseudomonadati</taxon>
        <taxon>Pseudomonadota</taxon>
        <taxon>Gammaproteobacteria</taxon>
        <taxon>Methylococcales</taxon>
        <taxon>Methylococcaceae</taxon>
        <taxon>Methylomonas</taxon>
    </lineage>
</organism>
<dbReference type="Proteomes" id="UP001524586">
    <property type="component" value="Unassembled WGS sequence"/>
</dbReference>
<evidence type="ECO:0000313" key="2">
    <source>
        <dbReference type="EMBL" id="MCQ8128157.1"/>
    </source>
</evidence>
<dbReference type="InterPro" id="IPR041657">
    <property type="entry name" value="HTH_17"/>
</dbReference>
<dbReference type="SUPFAM" id="SSF46955">
    <property type="entry name" value="Putative DNA-binding domain"/>
    <property type="match status" value="1"/>
</dbReference>
<dbReference type="InterPro" id="IPR036388">
    <property type="entry name" value="WH-like_DNA-bd_sf"/>
</dbReference>
<sequence length="146" mass="16980">MAKLQNPNRAKIHRNYTVEETATLFSVHKNTVRLWLKDGLPTIDQKRPVLISGADLRSYWQNKRVSKKRKCQPYEIYCLRCRIPQRPAENMADYEPLTADNGRLIGLCPDCGSIINKFVNFIRLDEIRDHLDITQTKALKHISESD</sequence>
<evidence type="ECO:0000313" key="3">
    <source>
        <dbReference type="Proteomes" id="UP001524586"/>
    </source>
</evidence>